<dbReference type="AlphaFoldDB" id="A0A521F918"/>
<evidence type="ECO:0000256" key="3">
    <source>
        <dbReference type="ARBA" id="ARBA00023163"/>
    </source>
</evidence>
<evidence type="ECO:0000313" key="6">
    <source>
        <dbReference type="EMBL" id="SMO91980.1"/>
    </source>
</evidence>
<evidence type="ECO:0000259" key="4">
    <source>
        <dbReference type="PROSITE" id="PS01124"/>
    </source>
</evidence>
<feature type="domain" description="HTH araC/xylS-type" evidence="4">
    <location>
        <begin position="186"/>
        <end position="284"/>
    </location>
</feature>
<keyword evidence="3" id="KW-0804">Transcription</keyword>
<dbReference type="InterPro" id="IPR020449">
    <property type="entry name" value="Tscrpt_reg_AraC-type_HTH"/>
</dbReference>
<dbReference type="Pfam" id="PF02311">
    <property type="entry name" value="AraC_binding"/>
    <property type="match status" value="1"/>
</dbReference>
<organism evidence="6 7">
    <name type="scientific">Flavobacterium resistens</name>
    <dbReference type="NCBI Taxonomy" id="443612"/>
    <lineage>
        <taxon>Bacteria</taxon>
        <taxon>Pseudomonadati</taxon>
        <taxon>Bacteroidota</taxon>
        <taxon>Flavobacteriia</taxon>
        <taxon>Flavobacteriales</taxon>
        <taxon>Flavobacteriaceae</taxon>
        <taxon>Flavobacterium</taxon>
    </lineage>
</organism>
<reference evidence="6 7" key="1">
    <citation type="submission" date="2017-05" db="EMBL/GenBank/DDBJ databases">
        <authorList>
            <person name="Varghese N."/>
            <person name="Submissions S."/>
        </authorList>
    </citation>
    <scope>NUCLEOTIDE SEQUENCE [LARGE SCALE GENOMIC DNA]</scope>
    <source>
        <strain evidence="6 7">DSM 19382</strain>
    </source>
</reference>
<dbReference type="SMART" id="SM00342">
    <property type="entry name" value="HTH_ARAC"/>
    <property type="match status" value="1"/>
</dbReference>
<dbReference type="InterPro" id="IPR003313">
    <property type="entry name" value="AraC-bd"/>
</dbReference>
<dbReference type="SUPFAM" id="SSF51215">
    <property type="entry name" value="Regulatory protein AraC"/>
    <property type="match status" value="1"/>
</dbReference>
<evidence type="ECO:0000313" key="5">
    <source>
        <dbReference type="EMBL" id="MRX70134.1"/>
    </source>
</evidence>
<dbReference type="PANTHER" id="PTHR43280">
    <property type="entry name" value="ARAC-FAMILY TRANSCRIPTIONAL REGULATOR"/>
    <property type="match status" value="1"/>
</dbReference>
<dbReference type="EMBL" id="FXTA01000007">
    <property type="protein sequence ID" value="SMO91980.1"/>
    <property type="molecule type" value="Genomic_DNA"/>
</dbReference>
<proteinExistence type="predicted"/>
<evidence type="ECO:0000313" key="7">
    <source>
        <dbReference type="Proteomes" id="UP000317289"/>
    </source>
</evidence>
<gene>
    <name evidence="5" type="ORF">GJU42_19345</name>
    <name evidence="6" type="ORF">SAMN06265349_10729</name>
</gene>
<dbReference type="GO" id="GO:0003700">
    <property type="term" value="F:DNA-binding transcription factor activity"/>
    <property type="evidence" value="ECO:0007669"/>
    <property type="project" value="InterPro"/>
</dbReference>
<keyword evidence="1" id="KW-0805">Transcription regulation</keyword>
<protein>
    <submittedName>
        <fullName evidence="6">AraC-type DNA-binding protein</fullName>
    </submittedName>
    <submittedName>
        <fullName evidence="5">Helix-turn-helix domain-containing protein</fullName>
    </submittedName>
</protein>
<dbReference type="EMBL" id="WKKG01000011">
    <property type="protein sequence ID" value="MRX70134.1"/>
    <property type="molecule type" value="Genomic_DNA"/>
</dbReference>
<dbReference type="GO" id="GO:0043565">
    <property type="term" value="F:sequence-specific DNA binding"/>
    <property type="evidence" value="ECO:0007669"/>
    <property type="project" value="InterPro"/>
</dbReference>
<keyword evidence="2 6" id="KW-0238">DNA-binding</keyword>
<dbReference type="InterPro" id="IPR018060">
    <property type="entry name" value="HTH_AraC"/>
</dbReference>
<accession>A0A521F918</accession>
<sequence length="285" mass="33433">MPIKKDQNIPLIGLQEFKKDQSRYNDQLLFNELHGERHIHKPHQHDFFIIVLFDQAKGVHNIDFIDYKIGNHQIHLLFPGQVHKWNIEPETTGYQLMIGRDFFESFSSSFRFSFAQYHNHPVIELSQESYNLLHYEFDAIKNELENEDCLQELISSRTGVIASIISKEAAKVFQSHDIYQTEPRIAKFQELIDNHFKEEKLVSFYAAKLHISANYLNILCKKHLKISATQLIQQRIVLESKRHLKATALSIKEIAFELGFIDHAYFSNFFKAQTGITPTLFREQL</sequence>
<dbReference type="InterPro" id="IPR009057">
    <property type="entry name" value="Homeodomain-like_sf"/>
</dbReference>
<dbReference type="Proteomes" id="UP000468990">
    <property type="component" value="Unassembled WGS sequence"/>
</dbReference>
<dbReference type="SUPFAM" id="SSF46689">
    <property type="entry name" value="Homeodomain-like"/>
    <property type="match status" value="1"/>
</dbReference>
<evidence type="ECO:0000256" key="1">
    <source>
        <dbReference type="ARBA" id="ARBA00023015"/>
    </source>
</evidence>
<dbReference type="PRINTS" id="PR00032">
    <property type="entry name" value="HTHARAC"/>
</dbReference>
<dbReference type="PANTHER" id="PTHR43280:SF32">
    <property type="entry name" value="TRANSCRIPTIONAL REGULATORY PROTEIN"/>
    <property type="match status" value="1"/>
</dbReference>
<dbReference type="RefSeq" id="WP_142452352.1">
    <property type="nucleotide sequence ID" value="NZ_FXTA01000007.1"/>
</dbReference>
<dbReference type="OrthoDB" id="1096411at2"/>
<reference evidence="5 8" key="2">
    <citation type="submission" date="2019-11" db="EMBL/GenBank/DDBJ databases">
        <title>Flavobacterium resistens genome.</title>
        <authorList>
            <person name="Wilson V.M."/>
            <person name="Newman J.D."/>
        </authorList>
    </citation>
    <scope>NUCLEOTIDE SEQUENCE [LARGE SCALE GENOMIC DNA]</scope>
    <source>
        <strain evidence="5 8">DSM 19382</strain>
    </source>
</reference>
<evidence type="ECO:0000313" key="8">
    <source>
        <dbReference type="Proteomes" id="UP000468990"/>
    </source>
</evidence>
<evidence type="ECO:0000256" key="2">
    <source>
        <dbReference type="ARBA" id="ARBA00023125"/>
    </source>
</evidence>
<dbReference type="PROSITE" id="PS01124">
    <property type="entry name" value="HTH_ARAC_FAMILY_2"/>
    <property type="match status" value="1"/>
</dbReference>
<name>A0A521F918_9FLAO</name>
<dbReference type="InterPro" id="IPR037923">
    <property type="entry name" value="HTH-like"/>
</dbReference>
<keyword evidence="8" id="KW-1185">Reference proteome</keyword>
<dbReference type="Gene3D" id="1.10.10.60">
    <property type="entry name" value="Homeodomain-like"/>
    <property type="match status" value="1"/>
</dbReference>
<dbReference type="Proteomes" id="UP000317289">
    <property type="component" value="Unassembled WGS sequence"/>
</dbReference>
<dbReference type="Pfam" id="PF12833">
    <property type="entry name" value="HTH_18"/>
    <property type="match status" value="1"/>
</dbReference>